<dbReference type="AlphaFoldDB" id="A0A109LAD5"/>
<protein>
    <submittedName>
        <fullName evidence="1">Uncharacterized protein</fullName>
    </submittedName>
</protein>
<organism evidence="1 2">
    <name type="scientific">Pseudomonas fluorescens</name>
    <dbReference type="NCBI Taxonomy" id="294"/>
    <lineage>
        <taxon>Bacteria</taxon>
        <taxon>Pseudomonadati</taxon>
        <taxon>Pseudomonadota</taxon>
        <taxon>Gammaproteobacteria</taxon>
        <taxon>Pseudomonadales</taxon>
        <taxon>Pseudomonadaceae</taxon>
        <taxon>Pseudomonas</taxon>
    </lineage>
</organism>
<gene>
    <name evidence="1" type="ORF">PFL603g_00305</name>
</gene>
<name>A0A109LAD5_PSEFL</name>
<proteinExistence type="predicted"/>
<reference evidence="1 2" key="1">
    <citation type="submission" date="2015-05" db="EMBL/GenBank/DDBJ databases">
        <title>A genomic and transcriptomic approach to investigate the blue pigment phenotype in Pseudomonas fluorescens.</title>
        <authorList>
            <person name="Andreani N.A."/>
            <person name="Cardazzo B."/>
        </authorList>
    </citation>
    <scope>NUCLEOTIDE SEQUENCE [LARGE SCALE GENOMIC DNA]</scope>
    <source>
        <strain evidence="1 2">Ps_40</strain>
    </source>
</reference>
<dbReference type="EMBL" id="LCYC01000004">
    <property type="protein sequence ID" value="KWV84048.1"/>
    <property type="molecule type" value="Genomic_DNA"/>
</dbReference>
<evidence type="ECO:0000313" key="2">
    <source>
        <dbReference type="Proteomes" id="UP000063434"/>
    </source>
</evidence>
<accession>A0A109LAD5</accession>
<sequence>MNNLAVLPTPSNVFWALLTATGYRPLLEGKGLGR</sequence>
<comment type="caution">
    <text evidence="1">The sequence shown here is derived from an EMBL/GenBank/DDBJ whole genome shotgun (WGS) entry which is preliminary data.</text>
</comment>
<dbReference type="PATRIC" id="fig|294.195.peg.327"/>
<evidence type="ECO:0000313" key="1">
    <source>
        <dbReference type="EMBL" id="KWV84048.1"/>
    </source>
</evidence>
<dbReference type="Proteomes" id="UP000063434">
    <property type="component" value="Unassembled WGS sequence"/>
</dbReference>